<comment type="similarity">
    <text evidence="1 10">Belongs to the class-II aminoacyl-tRNA synthetase family.</text>
</comment>
<keyword evidence="4 10" id="KW-0436">Ligase</keyword>
<evidence type="ECO:0000256" key="3">
    <source>
        <dbReference type="ARBA" id="ARBA00022490"/>
    </source>
</evidence>
<dbReference type="PIRSF" id="PIRSF001549">
    <property type="entry name" value="His-tRNA_synth"/>
    <property type="match status" value="1"/>
</dbReference>
<evidence type="ECO:0000313" key="13">
    <source>
        <dbReference type="Proteomes" id="UP001595379"/>
    </source>
</evidence>
<dbReference type="InterPro" id="IPR033656">
    <property type="entry name" value="HisRS_anticodon"/>
</dbReference>
<evidence type="ECO:0000256" key="8">
    <source>
        <dbReference type="ARBA" id="ARBA00023146"/>
    </source>
</evidence>
<dbReference type="SUPFAM" id="SSF55681">
    <property type="entry name" value="Class II aaRS and biotin synthetases"/>
    <property type="match status" value="1"/>
</dbReference>
<dbReference type="Proteomes" id="UP001595379">
    <property type="component" value="Unassembled WGS sequence"/>
</dbReference>
<protein>
    <recommendedName>
        <fullName evidence="10">Histidine--tRNA ligase</fullName>
        <ecNumber evidence="10">6.1.1.21</ecNumber>
    </recommendedName>
    <alternativeName>
        <fullName evidence="10">Histidyl-tRNA synthetase</fullName>
        <shortName evidence="10">HisRS</shortName>
    </alternativeName>
</protein>
<keyword evidence="6 10" id="KW-0067">ATP-binding</keyword>
<dbReference type="RefSeq" id="WP_343164253.1">
    <property type="nucleotide sequence ID" value="NZ_JBHRSV010000019.1"/>
</dbReference>
<dbReference type="CDD" id="cd00859">
    <property type="entry name" value="HisRS_anticodon"/>
    <property type="match status" value="1"/>
</dbReference>
<dbReference type="Pfam" id="PF03129">
    <property type="entry name" value="HGTP_anticodon"/>
    <property type="match status" value="1"/>
</dbReference>
<dbReference type="InterPro" id="IPR006195">
    <property type="entry name" value="aa-tRNA-synth_II"/>
</dbReference>
<comment type="caution">
    <text evidence="12">The sequence shown here is derived from an EMBL/GenBank/DDBJ whole genome shotgun (WGS) entry which is preliminary data.</text>
</comment>
<keyword evidence="13" id="KW-1185">Reference proteome</keyword>
<keyword evidence="5 10" id="KW-0547">Nucleotide-binding</keyword>
<evidence type="ECO:0000259" key="11">
    <source>
        <dbReference type="PROSITE" id="PS50862"/>
    </source>
</evidence>
<reference evidence="13" key="1">
    <citation type="journal article" date="2019" name="Int. J. Syst. Evol. Microbiol.">
        <title>The Global Catalogue of Microorganisms (GCM) 10K type strain sequencing project: providing services to taxonomists for standard genome sequencing and annotation.</title>
        <authorList>
            <consortium name="The Broad Institute Genomics Platform"/>
            <consortium name="The Broad Institute Genome Sequencing Center for Infectious Disease"/>
            <person name="Wu L."/>
            <person name="Ma J."/>
        </authorList>
    </citation>
    <scope>NUCLEOTIDE SEQUENCE [LARGE SCALE GENOMIC DNA]</scope>
    <source>
        <strain evidence="13">KCTC 52487</strain>
    </source>
</reference>
<evidence type="ECO:0000256" key="1">
    <source>
        <dbReference type="ARBA" id="ARBA00008226"/>
    </source>
</evidence>
<dbReference type="NCBIfam" id="TIGR00442">
    <property type="entry name" value="hisS"/>
    <property type="match status" value="1"/>
</dbReference>
<organism evidence="12 13">
    <name type="scientific">Hyphobacterium vulgare</name>
    <dbReference type="NCBI Taxonomy" id="1736751"/>
    <lineage>
        <taxon>Bacteria</taxon>
        <taxon>Pseudomonadati</taxon>
        <taxon>Pseudomonadota</taxon>
        <taxon>Alphaproteobacteria</taxon>
        <taxon>Maricaulales</taxon>
        <taxon>Maricaulaceae</taxon>
        <taxon>Hyphobacterium</taxon>
    </lineage>
</organism>
<keyword evidence="7 10" id="KW-0648">Protein biosynthesis</keyword>
<dbReference type="InterPro" id="IPR015807">
    <property type="entry name" value="His-tRNA-ligase"/>
</dbReference>
<evidence type="ECO:0000256" key="10">
    <source>
        <dbReference type="HAMAP-Rule" id="MF_00127"/>
    </source>
</evidence>
<dbReference type="SUPFAM" id="SSF52954">
    <property type="entry name" value="Class II aaRS ABD-related"/>
    <property type="match status" value="1"/>
</dbReference>
<dbReference type="Gene3D" id="3.30.930.10">
    <property type="entry name" value="Bira Bifunctional Protein, Domain 2"/>
    <property type="match status" value="1"/>
</dbReference>
<dbReference type="InterPro" id="IPR004516">
    <property type="entry name" value="HisRS/HisZ"/>
</dbReference>
<dbReference type="InterPro" id="IPR041715">
    <property type="entry name" value="HisRS-like_core"/>
</dbReference>
<dbReference type="PANTHER" id="PTHR11476:SF7">
    <property type="entry name" value="HISTIDINE--TRNA LIGASE"/>
    <property type="match status" value="1"/>
</dbReference>
<evidence type="ECO:0000313" key="12">
    <source>
        <dbReference type="EMBL" id="MFC2926461.1"/>
    </source>
</evidence>
<accession>A0ABV6ZYA3</accession>
<dbReference type="Pfam" id="PF13393">
    <property type="entry name" value="tRNA-synt_His"/>
    <property type="match status" value="1"/>
</dbReference>
<evidence type="ECO:0000256" key="9">
    <source>
        <dbReference type="ARBA" id="ARBA00047639"/>
    </source>
</evidence>
<dbReference type="Gene3D" id="3.40.50.800">
    <property type="entry name" value="Anticodon-binding domain"/>
    <property type="match status" value="1"/>
</dbReference>
<dbReference type="InterPro" id="IPR004154">
    <property type="entry name" value="Anticodon-bd"/>
</dbReference>
<proteinExistence type="inferred from homology"/>
<dbReference type="PROSITE" id="PS50862">
    <property type="entry name" value="AA_TRNA_LIGASE_II"/>
    <property type="match status" value="1"/>
</dbReference>
<dbReference type="PANTHER" id="PTHR11476">
    <property type="entry name" value="HISTIDYL-TRNA SYNTHETASE"/>
    <property type="match status" value="1"/>
</dbReference>
<evidence type="ECO:0000256" key="6">
    <source>
        <dbReference type="ARBA" id="ARBA00022840"/>
    </source>
</evidence>
<comment type="subcellular location">
    <subcellularLocation>
        <location evidence="10">Cytoplasm</location>
    </subcellularLocation>
</comment>
<comment type="subunit">
    <text evidence="2 10">Homodimer.</text>
</comment>
<dbReference type="EC" id="6.1.1.21" evidence="10"/>
<evidence type="ECO:0000256" key="5">
    <source>
        <dbReference type="ARBA" id="ARBA00022741"/>
    </source>
</evidence>
<sequence>MSGKKAFKPKARRPRGFEDKPASVLRAERRLIEAAVKVYDAWGFEPLQTPAFEYADALGKFLPDEERPNEGVFALEDDDGQWMALRYDLTAPLARFAAENFQDLAKPFRRYQYGDVWRNEKPGPGRFRQFVQCDADTVGAAGPAADAEMIALASEVMRAAGLKDGEYVVRVNDRRILDGVLVGIGASDPDLRMKVLRAADKLDRLGRDGVAALLGAGRKDESGDFTEGAKLPDASIETVLAFLDSTGGTRGEVIARLAPLVSSSETGEAGLAALTEIDAVLTALKVGEDRAVFDPSIVRGLGYYTGPVFEAELLATASYADGQPMQFGSVGGGGRYDDLVARFTGQLVPATGFSFGVSRFAAALAALERGVAEGSEPLVIVLNLEKDRAADYLALAAELRAGGVRAEAFLGGGNMGKQLKYADRRGADIAVIIGEDERQNGQATIKDLKLGAKLAAEIEDNRTWREEQPAQETVARGDLVKAILGRIKGANG</sequence>
<feature type="domain" description="Aminoacyl-transfer RNA synthetases class-II family profile" evidence="11">
    <location>
        <begin position="24"/>
        <end position="377"/>
    </location>
</feature>
<evidence type="ECO:0000256" key="2">
    <source>
        <dbReference type="ARBA" id="ARBA00011738"/>
    </source>
</evidence>
<keyword evidence="3 10" id="KW-0963">Cytoplasm</keyword>
<comment type="catalytic activity">
    <reaction evidence="9 10">
        <text>tRNA(His) + L-histidine + ATP = L-histidyl-tRNA(His) + AMP + diphosphate + H(+)</text>
        <dbReference type="Rhea" id="RHEA:17313"/>
        <dbReference type="Rhea" id="RHEA-COMP:9665"/>
        <dbReference type="Rhea" id="RHEA-COMP:9689"/>
        <dbReference type="ChEBI" id="CHEBI:15378"/>
        <dbReference type="ChEBI" id="CHEBI:30616"/>
        <dbReference type="ChEBI" id="CHEBI:33019"/>
        <dbReference type="ChEBI" id="CHEBI:57595"/>
        <dbReference type="ChEBI" id="CHEBI:78442"/>
        <dbReference type="ChEBI" id="CHEBI:78527"/>
        <dbReference type="ChEBI" id="CHEBI:456215"/>
        <dbReference type="EC" id="6.1.1.21"/>
    </reaction>
</comment>
<gene>
    <name evidence="10 12" type="primary">hisS</name>
    <name evidence="12" type="ORF">ACFOOR_10130</name>
</gene>
<dbReference type="InterPro" id="IPR036621">
    <property type="entry name" value="Anticodon-bd_dom_sf"/>
</dbReference>
<dbReference type="HAMAP" id="MF_00127">
    <property type="entry name" value="His_tRNA_synth"/>
    <property type="match status" value="1"/>
</dbReference>
<evidence type="ECO:0000256" key="7">
    <source>
        <dbReference type="ARBA" id="ARBA00022917"/>
    </source>
</evidence>
<evidence type="ECO:0000256" key="4">
    <source>
        <dbReference type="ARBA" id="ARBA00022598"/>
    </source>
</evidence>
<dbReference type="InterPro" id="IPR045864">
    <property type="entry name" value="aa-tRNA-synth_II/BPL/LPL"/>
</dbReference>
<name>A0ABV6ZYA3_9PROT</name>
<dbReference type="EMBL" id="JBHRSV010000019">
    <property type="protein sequence ID" value="MFC2926461.1"/>
    <property type="molecule type" value="Genomic_DNA"/>
</dbReference>
<dbReference type="CDD" id="cd00773">
    <property type="entry name" value="HisRS-like_core"/>
    <property type="match status" value="1"/>
</dbReference>
<keyword evidence="8 10" id="KW-0030">Aminoacyl-tRNA synthetase</keyword>
<dbReference type="GO" id="GO:0004821">
    <property type="term" value="F:histidine-tRNA ligase activity"/>
    <property type="evidence" value="ECO:0007669"/>
    <property type="project" value="UniProtKB-EC"/>
</dbReference>